<keyword evidence="1" id="KW-0732">Signal</keyword>
<name>A0A5C5ZFG7_9BACT</name>
<organism evidence="3 4">
    <name type="scientific">Posidoniimonas polymericola</name>
    <dbReference type="NCBI Taxonomy" id="2528002"/>
    <lineage>
        <taxon>Bacteria</taxon>
        <taxon>Pseudomonadati</taxon>
        <taxon>Planctomycetota</taxon>
        <taxon>Planctomycetia</taxon>
        <taxon>Pirellulales</taxon>
        <taxon>Lacipirellulaceae</taxon>
        <taxon>Posidoniimonas</taxon>
    </lineage>
</organism>
<comment type="caution">
    <text evidence="3">The sequence shown here is derived from an EMBL/GenBank/DDBJ whole genome shotgun (WGS) entry which is preliminary data.</text>
</comment>
<dbReference type="Proteomes" id="UP000318478">
    <property type="component" value="Unassembled WGS sequence"/>
</dbReference>
<proteinExistence type="predicted"/>
<feature type="signal peptide" evidence="1">
    <location>
        <begin position="1"/>
        <end position="17"/>
    </location>
</feature>
<evidence type="ECO:0000313" key="4">
    <source>
        <dbReference type="Proteomes" id="UP000318478"/>
    </source>
</evidence>
<sequence precursor="true">MKSFFALLIVAAFAANASAVSIFLGTSATDPSATDLPEMRIGDTAELYIWITPDAGTKINGASFDILADPGGVVGATDISVLNPNVFGVPAWQGSVKLGDLGSDTMLVNGTLAVAVTSQGINQQLNGFGADPRNFAGSWNYGSLSIEALAGGTTNLYAAANATNPFTVEGQGGVQFDAPTFAVNVVGIPEPATMGLAGLAIAGVLGFRRRR</sequence>
<evidence type="ECO:0000259" key="2">
    <source>
        <dbReference type="Pfam" id="PF07589"/>
    </source>
</evidence>
<evidence type="ECO:0000313" key="3">
    <source>
        <dbReference type="EMBL" id="TWT85855.1"/>
    </source>
</evidence>
<dbReference type="Pfam" id="PF07589">
    <property type="entry name" value="PEP-CTERM"/>
    <property type="match status" value="1"/>
</dbReference>
<evidence type="ECO:0000256" key="1">
    <source>
        <dbReference type="SAM" id="SignalP"/>
    </source>
</evidence>
<dbReference type="EMBL" id="SJPO01000001">
    <property type="protein sequence ID" value="TWT85855.1"/>
    <property type="molecule type" value="Genomic_DNA"/>
</dbReference>
<accession>A0A5C5ZFG7</accession>
<dbReference type="NCBIfam" id="TIGR02595">
    <property type="entry name" value="PEP_CTERM"/>
    <property type="match status" value="1"/>
</dbReference>
<protein>
    <recommendedName>
        <fullName evidence="2">Ice-binding protein C-terminal domain-containing protein</fullName>
    </recommendedName>
</protein>
<keyword evidence="4" id="KW-1185">Reference proteome</keyword>
<gene>
    <name evidence="3" type="ORF">Pla123a_06620</name>
</gene>
<dbReference type="AlphaFoldDB" id="A0A5C5ZFG7"/>
<reference evidence="3 4" key="1">
    <citation type="submission" date="2019-02" db="EMBL/GenBank/DDBJ databases">
        <title>Deep-cultivation of Planctomycetes and their phenomic and genomic characterization uncovers novel biology.</title>
        <authorList>
            <person name="Wiegand S."/>
            <person name="Jogler M."/>
            <person name="Boedeker C."/>
            <person name="Pinto D."/>
            <person name="Vollmers J."/>
            <person name="Rivas-Marin E."/>
            <person name="Kohn T."/>
            <person name="Peeters S.H."/>
            <person name="Heuer A."/>
            <person name="Rast P."/>
            <person name="Oberbeckmann S."/>
            <person name="Bunk B."/>
            <person name="Jeske O."/>
            <person name="Meyerdierks A."/>
            <person name="Storesund J.E."/>
            <person name="Kallscheuer N."/>
            <person name="Luecker S."/>
            <person name="Lage O.M."/>
            <person name="Pohl T."/>
            <person name="Merkel B.J."/>
            <person name="Hornburger P."/>
            <person name="Mueller R.-W."/>
            <person name="Bruemmer F."/>
            <person name="Labrenz M."/>
            <person name="Spormann A.M."/>
            <person name="Op Den Camp H."/>
            <person name="Overmann J."/>
            <person name="Amann R."/>
            <person name="Jetten M.S.M."/>
            <person name="Mascher T."/>
            <person name="Medema M.H."/>
            <person name="Devos D.P."/>
            <person name="Kaster A.-K."/>
            <person name="Ovreas L."/>
            <person name="Rohde M."/>
            <person name="Galperin M.Y."/>
            <person name="Jogler C."/>
        </authorList>
    </citation>
    <scope>NUCLEOTIDE SEQUENCE [LARGE SCALE GENOMIC DNA]</scope>
    <source>
        <strain evidence="3 4">Pla123a</strain>
    </source>
</reference>
<dbReference type="OrthoDB" id="302643at2"/>
<feature type="domain" description="Ice-binding protein C-terminal" evidence="2">
    <location>
        <begin position="188"/>
        <end position="210"/>
    </location>
</feature>
<dbReference type="RefSeq" id="WP_146584084.1">
    <property type="nucleotide sequence ID" value="NZ_SJPO01000001.1"/>
</dbReference>
<dbReference type="InterPro" id="IPR013424">
    <property type="entry name" value="Ice-binding_C"/>
</dbReference>
<feature type="chain" id="PRO_5022753116" description="Ice-binding protein C-terminal domain-containing protein" evidence="1">
    <location>
        <begin position="18"/>
        <end position="211"/>
    </location>
</feature>